<sequence>MRGDNRGVDDTPFLEAMADDMQWMWTGSGPWSRTFVGAGKLRELKEYMDTQLVTETFQNNSLRV</sequence>
<dbReference type="RefSeq" id="WP_254086573.1">
    <property type="nucleotide sequence ID" value="NZ_JAHESE010000028.1"/>
</dbReference>
<dbReference type="EMBL" id="JAHESE010000028">
    <property type="protein sequence ID" value="MBT1710995.1"/>
    <property type="molecule type" value="Genomic_DNA"/>
</dbReference>
<evidence type="ECO:0000313" key="1">
    <source>
        <dbReference type="EMBL" id="MBT1710995.1"/>
    </source>
</evidence>
<organism evidence="1 2">
    <name type="scientific">Dawidia cretensis</name>
    <dbReference type="NCBI Taxonomy" id="2782350"/>
    <lineage>
        <taxon>Bacteria</taxon>
        <taxon>Pseudomonadati</taxon>
        <taxon>Bacteroidota</taxon>
        <taxon>Cytophagia</taxon>
        <taxon>Cytophagales</taxon>
        <taxon>Chryseotaleaceae</taxon>
        <taxon>Dawidia</taxon>
    </lineage>
</organism>
<accession>A0AAP2E1F3</accession>
<keyword evidence="2" id="KW-1185">Reference proteome</keyword>
<evidence type="ECO:0000313" key="2">
    <source>
        <dbReference type="Proteomes" id="UP001319080"/>
    </source>
</evidence>
<comment type="caution">
    <text evidence="1">The sequence shown here is derived from an EMBL/GenBank/DDBJ whole genome shotgun (WGS) entry which is preliminary data.</text>
</comment>
<dbReference type="AlphaFoldDB" id="A0AAP2E1F3"/>
<dbReference type="Proteomes" id="UP001319080">
    <property type="component" value="Unassembled WGS sequence"/>
</dbReference>
<proteinExistence type="predicted"/>
<name>A0AAP2E1F3_9BACT</name>
<protein>
    <submittedName>
        <fullName evidence="1">Uncharacterized protein</fullName>
    </submittedName>
</protein>
<reference evidence="1 2" key="1">
    <citation type="submission" date="2021-05" db="EMBL/GenBank/DDBJ databases">
        <title>A Polyphasic approach of four new species of the genus Ohtaekwangia: Ohtaekwangia histidinii sp. nov., Ohtaekwangia cretensis sp. nov., Ohtaekwangia indiensis sp. nov., Ohtaekwangia reichenbachii sp. nov. from diverse environment.</title>
        <authorList>
            <person name="Octaviana S."/>
        </authorList>
    </citation>
    <scope>NUCLEOTIDE SEQUENCE [LARGE SCALE GENOMIC DNA]</scope>
    <source>
        <strain evidence="1 2">PWU5</strain>
    </source>
</reference>
<gene>
    <name evidence="1" type="ORF">KK062_22320</name>
</gene>